<keyword evidence="3" id="KW-1185">Reference proteome</keyword>
<name>A0A4R6DZC6_SCAGO</name>
<protein>
    <submittedName>
        <fullName evidence="2">Helix-turn-helix protein</fullName>
    </submittedName>
</protein>
<dbReference type="PROSITE" id="PS50943">
    <property type="entry name" value="HTH_CROC1"/>
    <property type="match status" value="1"/>
</dbReference>
<evidence type="ECO:0000313" key="2">
    <source>
        <dbReference type="EMBL" id="TDN50713.1"/>
    </source>
</evidence>
<dbReference type="OrthoDB" id="9803379at2"/>
<reference evidence="2 3" key="1">
    <citation type="submission" date="2019-03" db="EMBL/GenBank/DDBJ databases">
        <title>Genomic analyses of the natural microbiome of Caenorhabditis elegans.</title>
        <authorList>
            <person name="Samuel B."/>
        </authorList>
    </citation>
    <scope>NUCLEOTIDE SEQUENCE [LARGE SCALE GENOMIC DNA]</scope>
    <source>
        <strain evidence="2 3">BIGb0156</strain>
    </source>
</reference>
<dbReference type="AlphaFoldDB" id="A0A4R6DZC6"/>
<dbReference type="Proteomes" id="UP000295530">
    <property type="component" value="Unassembled WGS sequence"/>
</dbReference>
<gene>
    <name evidence="2" type="ORF">EC847_12010</name>
</gene>
<dbReference type="SUPFAM" id="SSF47413">
    <property type="entry name" value="lambda repressor-like DNA-binding domains"/>
    <property type="match status" value="1"/>
</dbReference>
<dbReference type="Pfam" id="PF01381">
    <property type="entry name" value="HTH_3"/>
    <property type="match status" value="1"/>
</dbReference>
<dbReference type="InterPro" id="IPR001387">
    <property type="entry name" value="Cro/C1-type_HTH"/>
</dbReference>
<sequence length="81" mass="8893">MASVYSDEYQRVINALKKARKENGITQAQLAEALGKPQSFIAKVESGERRLDVVEFVHLARLVGMEIKEIVHSLALGNGVA</sequence>
<dbReference type="InterPro" id="IPR010982">
    <property type="entry name" value="Lambda_DNA-bd_dom_sf"/>
</dbReference>
<dbReference type="SMART" id="SM00530">
    <property type="entry name" value="HTH_XRE"/>
    <property type="match status" value="1"/>
</dbReference>
<dbReference type="CDD" id="cd00093">
    <property type="entry name" value="HTH_XRE"/>
    <property type="match status" value="1"/>
</dbReference>
<dbReference type="Gene3D" id="1.10.260.40">
    <property type="entry name" value="lambda repressor-like DNA-binding domains"/>
    <property type="match status" value="1"/>
</dbReference>
<dbReference type="RefSeq" id="WP_133462170.1">
    <property type="nucleotide sequence ID" value="NZ_SNVX01000020.1"/>
</dbReference>
<dbReference type="GO" id="GO:0003677">
    <property type="term" value="F:DNA binding"/>
    <property type="evidence" value="ECO:0007669"/>
    <property type="project" value="InterPro"/>
</dbReference>
<proteinExistence type="predicted"/>
<feature type="domain" description="HTH cro/C1-type" evidence="1">
    <location>
        <begin position="16"/>
        <end position="70"/>
    </location>
</feature>
<dbReference type="EMBL" id="SNVX01000020">
    <property type="protein sequence ID" value="TDN50713.1"/>
    <property type="molecule type" value="Genomic_DNA"/>
</dbReference>
<evidence type="ECO:0000259" key="1">
    <source>
        <dbReference type="PROSITE" id="PS50943"/>
    </source>
</evidence>
<comment type="caution">
    <text evidence="2">The sequence shown here is derived from an EMBL/GenBank/DDBJ whole genome shotgun (WGS) entry which is preliminary data.</text>
</comment>
<accession>A0A4R6DZC6</accession>
<evidence type="ECO:0000313" key="3">
    <source>
        <dbReference type="Proteomes" id="UP000295530"/>
    </source>
</evidence>
<organism evidence="2 3">
    <name type="scientific">Scandinavium goeteborgense</name>
    <dbReference type="NCBI Taxonomy" id="1851514"/>
    <lineage>
        <taxon>Bacteria</taxon>
        <taxon>Pseudomonadati</taxon>
        <taxon>Pseudomonadota</taxon>
        <taxon>Gammaproteobacteria</taxon>
        <taxon>Enterobacterales</taxon>
        <taxon>Enterobacteriaceae</taxon>
        <taxon>Scandinavium</taxon>
    </lineage>
</organism>